<accession>A0A1N7LSA5</accession>
<dbReference type="RefSeq" id="WP_123891577.1">
    <property type="nucleotide sequence ID" value="NZ_FTOJ01000003.1"/>
</dbReference>
<protein>
    <submittedName>
        <fullName evidence="3">AraC-type DNA-binding protein</fullName>
    </submittedName>
</protein>
<sequence>MSLKFPHILRNRLTVRLILCLFTIFLFTDNLNAQDNSKKKIEYQEIELKIDSFHNDQKKAWELIQKYIKKAKDEGNKEALVYAYRYASNFSQYPENIRNANLALSIAKDSKDERLLANAYLNRGTMYFQEGYYQKSLDDVLVANINANNINDEYIIYKSIYLIAQNKIYLGLHEDAAKELLICIDFFKKRSTDSKFGQDYQTYYIYSMLSYIDNNTKMGKMQENQKLISESINYLEDNDLQQFIPYFISSQGTDAYYQKDYKSSIAKLTQALEMYNDKYPHITEIYYLGLNNWKIGKKTIAVKFMEVIDNQYNKSNRLDPQFRSAYEILIKYNDSIKNRDKQLEYIDKLMILDKSYEKNFKYLYPKINKEYDTKKLISEKNKVENLLILRSNIFILILVISLGIILFFSIRYYRIKKLYKQRFENIITNSETEHKKHFAPKEIVENPILEVQKPIAISDKDVKELNLEILDKQDEYYSKIPSLNTLVVKSILTQLEVFEAEERYLDSQLTQKILVEELGTNSTYLSKIINTYKGSNFNVYINNLRLNYIINLLRTNAQYLQYDVKELANICGFSNAESFSDNFYRKFEIKPSYFIKMMKEKSKSSSQSHNPTLD</sequence>
<gene>
    <name evidence="3" type="ORF">SAMN05421796_10345</name>
</gene>
<keyword evidence="1" id="KW-0812">Transmembrane</keyword>
<dbReference type="InterPro" id="IPR011990">
    <property type="entry name" value="TPR-like_helical_dom_sf"/>
</dbReference>
<dbReference type="Pfam" id="PF12833">
    <property type="entry name" value="HTH_18"/>
    <property type="match status" value="1"/>
</dbReference>
<dbReference type="GO" id="GO:0003700">
    <property type="term" value="F:DNA-binding transcription factor activity"/>
    <property type="evidence" value="ECO:0007669"/>
    <property type="project" value="InterPro"/>
</dbReference>
<dbReference type="SUPFAM" id="SSF48452">
    <property type="entry name" value="TPR-like"/>
    <property type="match status" value="1"/>
</dbReference>
<dbReference type="Proteomes" id="UP000186246">
    <property type="component" value="Unassembled WGS sequence"/>
</dbReference>
<evidence type="ECO:0000256" key="1">
    <source>
        <dbReference type="SAM" id="Phobius"/>
    </source>
</evidence>
<dbReference type="OrthoDB" id="5295174at2"/>
<reference evidence="4" key="1">
    <citation type="submission" date="2017-01" db="EMBL/GenBank/DDBJ databases">
        <authorList>
            <person name="Varghese N."/>
            <person name="Submissions S."/>
        </authorList>
    </citation>
    <scope>NUCLEOTIDE SEQUENCE [LARGE SCALE GENOMIC DNA]</scope>
    <source>
        <strain evidence="4">DSM 21068</strain>
    </source>
</reference>
<name>A0A1N7LSA5_9FLAO</name>
<dbReference type="PROSITE" id="PS01124">
    <property type="entry name" value="HTH_ARAC_FAMILY_2"/>
    <property type="match status" value="1"/>
</dbReference>
<keyword evidence="1" id="KW-0472">Membrane</keyword>
<dbReference type="SMART" id="SM00342">
    <property type="entry name" value="HTH_ARAC"/>
    <property type="match status" value="1"/>
</dbReference>
<dbReference type="EMBL" id="FTOJ01000003">
    <property type="protein sequence ID" value="SIS76720.1"/>
    <property type="molecule type" value="Genomic_DNA"/>
</dbReference>
<keyword evidence="3" id="KW-0238">DNA-binding</keyword>
<evidence type="ECO:0000313" key="4">
    <source>
        <dbReference type="Proteomes" id="UP000186246"/>
    </source>
</evidence>
<dbReference type="GO" id="GO:0043565">
    <property type="term" value="F:sequence-specific DNA binding"/>
    <property type="evidence" value="ECO:0007669"/>
    <property type="project" value="InterPro"/>
</dbReference>
<keyword evidence="1" id="KW-1133">Transmembrane helix</keyword>
<feature type="domain" description="HTH araC/xylS-type" evidence="2">
    <location>
        <begin position="495"/>
        <end position="597"/>
    </location>
</feature>
<dbReference type="InterPro" id="IPR018060">
    <property type="entry name" value="HTH_AraC"/>
</dbReference>
<evidence type="ECO:0000259" key="2">
    <source>
        <dbReference type="PROSITE" id="PS01124"/>
    </source>
</evidence>
<organism evidence="3 4">
    <name type="scientific">Chryseobacterium piscicola</name>
    <dbReference type="NCBI Taxonomy" id="551459"/>
    <lineage>
        <taxon>Bacteria</taxon>
        <taxon>Pseudomonadati</taxon>
        <taxon>Bacteroidota</taxon>
        <taxon>Flavobacteriia</taxon>
        <taxon>Flavobacteriales</taxon>
        <taxon>Weeksellaceae</taxon>
        <taxon>Chryseobacterium group</taxon>
        <taxon>Chryseobacterium</taxon>
    </lineage>
</organism>
<dbReference type="AlphaFoldDB" id="A0A1N7LSA5"/>
<dbReference type="Gene3D" id="1.10.10.60">
    <property type="entry name" value="Homeodomain-like"/>
    <property type="match status" value="2"/>
</dbReference>
<feature type="transmembrane region" description="Helical" evidence="1">
    <location>
        <begin position="393"/>
        <end position="413"/>
    </location>
</feature>
<evidence type="ECO:0000313" key="3">
    <source>
        <dbReference type="EMBL" id="SIS76720.1"/>
    </source>
</evidence>
<proteinExistence type="predicted"/>
<dbReference type="STRING" id="551459.SAMN05421796_10345"/>